<name>A0A2P9ARE3_9HYPH</name>
<evidence type="ECO:0000313" key="2">
    <source>
        <dbReference type="Proteomes" id="UP000245698"/>
    </source>
</evidence>
<dbReference type="EMBL" id="FUIG01000044">
    <property type="protein sequence ID" value="SJM33741.1"/>
    <property type="molecule type" value="Genomic_DNA"/>
</dbReference>
<keyword evidence="2" id="KW-1185">Reference proteome</keyword>
<gene>
    <name evidence="1" type="ORF">BQ8482_360142</name>
</gene>
<reference evidence="2" key="1">
    <citation type="submission" date="2016-12" db="EMBL/GenBank/DDBJ databases">
        <authorList>
            <person name="Brunel B."/>
        </authorList>
    </citation>
    <scope>NUCLEOTIDE SEQUENCE [LARGE SCALE GENOMIC DNA]</scope>
</reference>
<dbReference type="Proteomes" id="UP000245698">
    <property type="component" value="Unassembled WGS sequence"/>
</dbReference>
<organism evidence="1 2">
    <name type="scientific">Mesorhizobium delmotii</name>
    <dbReference type="NCBI Taxonomy" id="1631247"/>
    <lineage>
        <taxon>Bacteria</taxon>
        <taxon>Pseudomonadati</taxon>
        <taxon>Pseudomonadota</taxon>
        <taxon>Alphaproteobacteria</taxon>
        <taxon>Hyphomicrobiales</taxon>
        <taxon>Phyllobacteriaceae</taxon>
        <taxon>Mesorhizobium</taxon>
    </lineage>
</organism>
<dbReference type="AlphaFoldDB" id="A0A2P9ARE3"/>
<proteinExistence type="predicted"/>
<accession>A0A2P9ARE3</accession>
<sequence length="102" mass="11420">MIRVPARAPILAGSRMGAMATIRRSIVLDAGADRVWMEVNKPRLLIEVARPLIRFIPSKTLALDLAWEANDHQVRMLLFGFIPTGRHCYRSAARGRSDQIPA</sequence>
<protein>
    <submittedName>
        <fullName evidence="1">Uncharacterized protein</fullName>
    </submittedName>
</protein>
<evidence type="ECO:0000313" key="1">
    <source>
        <dbReference type="EMBL" id="SJM33741.1"/>
    </source>
</evidence>